<keyword evidence="1" id="KW-0547">Nucleotide-binding</keyword>
<sequence length="825" mass="96294">MGGLLEGYYDKAIEKTKTLIIVDIERYLQEQDKLPSYEQYLRERGEFIQHIWLNTWINMAGSESSGREKKDYLEEKGIDTEGLTKKMIKQLFRQETRDVKPYNFEGWLDSLYAGKEQEWQAFYANVRAKYLEWKENAEIREKNRKLNSKFAYYIEQILGEHYEDLYVYVRYLIGCHLEIEIEGNGIVLSSDDVSFEEYLYNELDMPYNQFYFVEDRTAAYEDMIAAYLNDFGPNWLKQNLPEHLLEEYQQVTNKPVHLTYLREIAADYSQDIASDFFADLLEERLEDLTKLIDIPFDLGHHRNIYIKDRTTREQREREDREEKRKRKEKEKKMLEDIFGSEYSPPAGRDIQYKLHVGETNTGKTFQAIQRMKEAASGLYLAPLRLLALEIYERLNGDGVPCSLITGEEEKLAEGGNHLSCTVEMFREKDFYEVVVIDEAQMIADKDRGFSWYRAITKANAKEVHIICSFHAKTMIIDLLGDSDVEVKEYERETPLQVETASFKLNDTRKGDALVCFSRRGVLETASQIQKMGRQTSMIYGSMPPETRKKQMHRFINGETSVIVCTDAIGMGLNLPIKRVVFLENDKFDGTKRRTLTSQEVKQIAGRAGRRGLYEVGRVAFASETKMMKGLLEKKDEEIHGFTIAPTSAVLKRFQKYSSSLSLFFYLWENFKNPEGTKKATLADEMLLYDIIKDTMVEARFSMDDLFAFLRLPFSANEPLLRAQWKAKMLSIVGDSELPEPVINKSSLEELELSYKSVGLHLLFLYKIGKTTEAHYWERVREEISDLIHEQLKSGVKLRRNVCETCGKELPHRFKHKICNECFFIR</sequence>
<dbReference type="InterPro" id="IPR055206">
    <property type="entry name" value="DEXQc_SUV3"/>
</dbReference>
<dbReference type="AlphaFoldDB" id="A0A3S2X830"/>
<name>A0A3S2X830_9BACI</name>
<dbReference type="GO" id="GO:0016787">
    <property type="term" value="F:hydrolase activity"/>
    <property type="evidence" value="ECO:0007669"/>
    <property type="project" value="UniProtKB-KW"/>
</dbReference>
<dbReference type="InterPro" id="IPR050699">
    <property type="entry name" value="RNA-DNA_Helicase"/>
</dbReference>
<dbReference type="InterPro" id="IPR027417">
    <property type="entry name" value="P-loop_NTPase"/>
</dbReference>
<keyword evidence="9" id="KW-1185">Reference proteome</keyword>
<organism evidence="8 9">
    <name type="scientific">Niallia taxi</name>
    <dbReference type="NCBI Taxonomy" id="2499688"/>
    <lineage>
        <taxon>Bacteria</taxon>
        <taxon>Bacillati</taxon>
        <taxon>Bacillota</taxon>
        <taxon>Bacilli</taxon>
        <taxon>Bacillales</taxon>
        <taxon>Bacillaceae</taxon>
        <taxon>Niallia</taxon>
    </lineage>
</organism>
<evidence type="ECO:0000313" key="9">
    <source>
        <dbReference type="Proteomes" id="UP000288024"/>
    </source>
</evidence>
<dbReference type="PANTHER" id="PTHR12131">
    <property type="entry name" value="ATP-DEPENDENT RNA AND DNA HELICASE"/>
    <property type="match status" value="1"/>
</dbReference>
<evidence type="ECO:0000256" key="5">
    <source>
        <dbReference type="SAM" id="MobiDB-lite"/>
    </source>
</evidence>
<evidence type="ECO:0000259" key="7">
    <source>
        <dbReference type="PROSITE" id="PS51194"/>
    </source>
</evidence>
<keyword evidence="2" id="KW-0378">Hydrolase</keyword>
<accession>A0A3S2X830</accession>
<dbReference type="GO" id="GO:0004386">
    <property type="term" value="F:helicase activity"/>
    <property type="evidence" value="ECO:0007669"/>
    <property type="project" value="UniProtKB-KW"/>
</dbReference>
<feature type="domain" description="Helicase C-terminal" evidence="7">
    <location>
        <begin position="496"/>
        <end position="649"/>
    </location>
</feature>
<gene>
    <name evidence="8" type="ORF">EM808_14250</name>
</gene>
<dbReference type="CDD" id="cd18805">
    <property type="entry name" value="SF2_C_suv3"/>
    <property type="match status" value="1"/>
</dbReference>
<evidence type="ECO:0000313" key="8">
    <source>
        <dbReference type="EMBL" id="RVT61415.1"/>
    </source>
</evidence>
<keyword evidence="3 8" id="KW-0347">Helicase</keyword>
<dbReference type="RefSeq" id="WP_127738871.1">
    <property type="nucleotide sequence ID" value="NZ_RZTZ01000005.1"/>
</dbReference>
<dbReference type="Gene3D" id="1.20.272.40">
    <property type="match status" value="1"/>
</dbReference>
<evidence type="ECO:0000256" key="3">
    <source>
        <dbReference type="ARBA" id="ARBA00022806"/>
    </source>
</evidence>
<dbReference type="SMART" id="SM00490">
    <property type="entry name" value="HELICc"/>
    <property type="match status" value="1"/>
</dbReference>
<dbReference type="PROSITE" id="PS51192">
    <property type="entry name" value="HELICASE_ATP_BIND_1"/>
    <property type="match status" value="1"/>
</dbReference>
<feature type="compositionally biased region" description="Basic and acidic residues" evidence="5">
    <location>
        <begin position="310"/>
        <end position="322"/>
    </location>
</feature>
<dbReference type="InterPro" id="IPR014001">
    <property type="entry name" value="Helicase_ATP-bd"/>
</dbReference>
<feature type="region of interest" description="Disordered" evidence="5">
    <location>
        <begin position="310"/>
        <end position="330"/>
    </location>
</feature>
<dbReference type="GO" id="GO:0005524">
    <property type="term" value="F:ATP binding"/>
    <property type="evidence" value="ECO:0007669"/>
    <property type="project" value="UniProtKB-KW"/>
</dbReference>
<evidence type="ECO:0000256" key="2">
    <source>
        <dbReference type="ARBA" id="ARBA00022801"/>
    </source>
</evidence>
<dbReference type="InterPro" id="IPR001650">
    <property type="entry name" value="Helicase_C-like"/>
</dbReference>
<proteinExistence type="predicted"/>
<keyword evidence="4" id="KW-0067">ATP-binding</keyword>
<evidence type="ECO:0000256" key="1">
    <source>
        <dbReference type="ARBA" id="ARBA00022741"/>
    </source>
</evidence>
<evidence type="ECO:0000259" key="6">
    <source>
        <dbReference type="PROSITE" id="PS51192"/>
    </source>
</evidence>
<feature type="domain" description="Helicase ATP-binding" evidence="6">
    <location>
        <begin position="344"/>
        <end position="468"/>
    </location>
</feature>
<dbReference type="Pfam" id="PF22527">
    <property type="entry name" value="DEXQc_Suv3"/>
    <property type="match status" value="1"/>
</dbReference>
<dbReference type="Gene3D" id="3.40.50.300">
    <property type="entry name" value="P-loop containing nucleotide triphosphate hydrolases"/>
    <property type="match status" value="2"/>
</dbReference>
<dbReference type="EMBL" id="RZTZ01000005">
    <property type="protein sequence ID" value="RVT61415.1"/>
    <property type="molecule type" value="Genomic_DNA"/>
</dbReference>
<dbReference type="SMART" id="SM00487">
    <property type="entry name" value="DEXDc"/>
    <property type="match status" value="1"/>
</dbReference>
<protein>
    <submittedName>
        <fullName evidence="8">DEAD/DEAH box helicase</fullName>
    </submittedName>
</protein>
<dbReference type="PROSITE" id="PS51194">
    <property type="entry name" value="HELICASE_CTER"/>
    <property type="match status" value="1"/>
</dbReference>
<evidence type="ECO:0000256" key="4">
    <source>
        <dbReference type="ARBA" id="ARBA00022840"/>
    </source>
</evidence>
<reference evidence="8 9" key="1">
    <citation type="submission" date="2019-01" db="EMBL/GenBank/DDBJ databases">
        <title>Bacillus sp. M5HDSG1-1, whole genome shotgun sequence.</title>
        <authorList>
            <person name="Tuo L."/>
        </authorList>
    </citation>
    <scope>NUCLEOTIDE SEQUENCE [LARGE SCALE GENOMIC DNA]</scope>
    <source>
        <strain evidence="8 9">M5HDSG1-1</strain>
    </source>
</reference>
<dbReference type="PANTHER" id="PTHR12131:SF1">
    <property type="entry name" value="ATP-DEPENDENT RNA HELICASE SUPV3L1, MITOCHONDRIAL-RELATED"/>
    <property type="match status" value="1"/>
</dbReference>
<dbReference type="Pfam" id="PF00271">
    <property type="entry name" value="Helicase_C"/>
    <property type="match status" value="1"/>
</dbReference>
<dbReference type="Proteomes" id="UP000288024">
    <property type="component" value="Unassembled WGS sequence"/>
</dbReference>
<dbReference type="SUPFAM" id="SSF52540">
    <property type="entry name" value="P-loop containing nucleoside triphosphate hydrolases"/>
    <property type="match status" value="1"/>
</dbReference>
<comment type="caution">
    <text evidence="8">The sequence shown here is derived from an EMBL/GenBank/DDBJ whole genome shotgun (WGS) entry which is preliminary data.</text>
</comment>